<sequence length="755" mass="86964">MEREKTRESERKSEPWTYVSPRRRRASRRNQDKTGNKGTTTTNSDGTTTCYVNNLPEDIGEKEVERMFERWGNVVDVYIAKKRNKAGRVFGFVRYVAVKDERWLEEQLQDIWFGSYKVWVNISRYGRPQEKVFNRYHNAEEKLQAHRKREVVNNQAQPVHHVPGRQSVRIQGKTYVEATRNTGERRNSQAKKHREENQGEKQRLQKEGQEGGDKEGGGMQITIKEEEMEWAKRGFVGFVRNIEEIYVIQQRLEEEGIKSVRVIPMGGDRVFMKVDEEEDMRMLVKDSEQVFQQLFRVVREWEPRDVGGPRYVWVQVLGIPAHAWRMSVFSQIIISLGSLIKVDQATQDMERLDMARLFIRTSSMEFINKVIRTKINKESFIIRITEELCECSCMSELLDLVESPEKEDEESVNSDDTCIPASVASLEDEETMKRIENNYENLILEADKAATLNEVADEQIQKETEKSGDAREGIGIGESPRDPRSTLNEMGERILDEREKMDFPLKEGGTYGDVGKNNGDELSKKDNDNKEKENGLVLESSPSNHIEVQQKAHEENKKINGLENENKIGPATLETNHQRSTPSTTQDDEASIATDGENVGTIKFNENSPKRSKARDPSNQGKGENKNEDSSHKGTKRLRTDPEEPAQSPKDRRKRRVEILREKKKAQRKGKKTLSQCSCRHRRKNKKYEKGTVEILVTENETEKRNWVLVHGEAKEVARDVWDIGKDFGLVHKGEEGEILQELITEVQGAGGDLR</sequence>
<feature type="compositionally biased region" description="Basic and acidic residues" evidence="3">
    <location>
        <begin position="548"/>
        <end position="566"/>
    </location>
</feature>
<evidence type="ECO:0000256" key="1">
    <source>
        <dbReference type="PROSITE-ProRule" id="PRU00176"/>
    </source>
</evidence>
<feature type="compositionally biased region" description="Basic and acidic residues" evidence="3">
    <location>
        <begin position="518"/>
        <end position="534"/>
    </location>
</feature>
<dbReference type="SUPFAM" id="SSF54928">
    <property type="entry name" value="RNA-binding domain, RBD"/>
    <property type="match status" value="1"/>
</dbReference>
<proteinExistence type="predicted"/>
<feature type="compositionally biased region" description="Basic residues" evidence="3">
    <location>
        <begin position="651"/>
        <end position="672"/>
    </location>
</feature>
<dbReference type="CDD" id="cd00590">
    <property type="entry name" value="RRM_SF"/>
    <property type="match status" value="1"/>
</dbReference>
<dbReference type="InterPro" id="IPR000504">
    <property type="entry name" value="RRM_dom"/>
</dbReference>
<feature type="coiled-coil region" evidence="2">
    <location>
        <begin position="425"/>
        <end position="452"/>
    </location>
</feature>
<evidence type="ECO:0000259" key="4">
    <source>
        <dbReference type="PROSITE" id="PS50102"/>
    </source>
</evidence>
<name>A0A392LXJ1_9FABA</name>
<dbReference type="Gene3D" id="3.30.70.330">
    <property type="match status" value="1"/>
</dbReference>
<dbReference type="PANTHER" id="PTHR34427">
    <property type="entry name" value="DUF4283 DOMAIN PROTEIN"/>
    <property type="match status" value="1"/>
</dbReference>
<dbReference type="EMBL" id="LXQA010000269">
    <property type="protein sequence ID" value="MCH79669.1"/>
    <property type="molecule type" value="Genomic_DNA"/>
</dbReference>
<dbReference type="Pfam" id="PF00076">
    <property type="entry name" value="RRM_1"/>
    <property type="match status" value="1"/>
</dbReference>
<feature type="compositionally biased region" description="Low complexity" evidence="3">
    <location>
        <begin position="36"/>
        <end position="49"/>
    </location>
</feature>
<keyword evidence="2" id="KW-0175">Coiled coil</keyword>
<protein>
    <submittedName>
        <fullName evidence="5">Transcription factor PIF1-like</fullName>
    </submittedName>
</protein>
<gene>
    <name evidence="5" type="ORF">A2U01_0000422</name>
</gene>
<dbReference type="InterPro" id="IPR035979">
    <property type="entry name" value="RBD_domain_sf"/>
</dbReference>
<reference evidence="5 6" key="1">
    <citation type="journal article" date="2018" name="Front. Plant Sci.">
        <title>Red Clover (Trifolium pratense) and Zigzag Clover (T. medium) - A Picture of Genomic Similarities and Differences.</title>
        <authorList>
            <person name="Dluhosova J."/>
            <person name="Istvanek J."/>
            <person name="Nedelnik J."/>
            <person name="Repkova J."/>
        </authorList>
    </citation>
    <scope>NUCLEOTIDE SEQUENCE [LARGE SCALE GENOMIC DNA]</scope>
    <source>
        <strain evidence="6">cv. 10/8</strain>
        <tissue evidence="5">Leaf</tissue>
    </source>
</reference>
<feature type="compositionally biased region" description="Basic and acidic residues" evidence="3">
    <location>
        <begin position="623"/>
        <end position="642"/>
    </location>
</feature>
<evidence type="ECO:0000313" key="6">
    <source>
        <dbReference type="Proteomes" id="UP000265520"/>
    </source>
</evidence>
<dbReference type="PROSITE" id="PS50102">
    <property type="entry name" value="RRM"/>
    <property type="match status" value="1"/>
</dbReference>
<dbReference type="GO" id="GO:0003723">
    <property type="term" value="F:RNA binding"/>
    <property type="evidence" value="ECO:0007669"/>
    <property type="project" value="UniProtKB-UniRule"/>
</dbReference>
<dbReference type="InterPro" id="IPR012677">
    <property type="entry name" value="Nucleotide-bd_a/b_plait_sf"/>
</dbReference>
<organism evidence="5 6">
    <name type="scientific">Trifolium medium</name>
    <dbReference type="NCBI Taxonomy" id="97028"/>
    <lineage>
        <taxon>Eukaryota</taxon>
        <taxon>Viridiplantae</taxon>
        <taxon>Streptophyta</taxon>
        <taxon>Embryophyta</taxon>
        <taxon>Tracheophyta</taxon>
        <taxon>Spermatophyta</taxon>
        <taxon>Magnoliopsida</taxon>
        <taxon>eudicotyledons</taxon>
        <taxon>Gunneridae</taxon>
        <taxon>Pentapetalae</taxon>
        <taxon>rosids</taxon>
        <taxon>fabids</taxon>
        <taxon>Fabales</taxon>
        <taxon>Fabaceae</taxon>
        <taxon>Papilionoideae</taxon>
        <taxon>50 kb inversion clade</taxon>
        <taxon>NPAAA clade</taxon>
        <taxon>Hologalegina</taxon>
        <taxon>IRL clade</taxon>
        <taxon>Trifolieae</taxon>
        <taxon>Trifolium</taxon>
    </lineage>
</organism>
<evidence type="ECO:0000313" key="5">
    <source>
        <dbReference type="EMBL" id="MCH79669.1"/>
    </source>
</evidence>
<feature type="compositionally biased region" description="Basic and acidic residues" evidence="3">
    <location>
        <begin position="182"/>
        <end position="216"/>
    </location>
</feature>
<feature type="compositionally biased region" description="Basic and acidic residues" evidence="3">
    <location>
        <begin position="1"/>
        <end position="14"/>
    </location>
</feature>
<dbReference type="SMART" id="SM00360">
    <property type="entry name" value="RRM"/>
    <property type="match status" value="1"/>
</dbReference>
<evidence type="ECO:0000256" key="2">
    <source>
        <dbReference type="SAM" id="Coils"/>
    </source>
</evidence>
<feature type="compositionally biased region" description="Polar residues" evidence="3">
    <location>
        <begin position="573"/>
        <end position="585"/>
    </location>
</feature>
<keyword evidence="1" id="KW-0694">RNA-binding</keyword>
<feature type="compositionally biased region" description="Basic and acidic residues" evidence="3">
    <location>
        <begin position="459"/>
        <end position="472"/>
    </location>
</feature>
<dbReference type="AlphaFoldDB" id="A0A392LXJ1"/>
<feature type="region of interest" description="Disordered" evidence="3">
    <location>
        <begin position="154"/>
        <end position="218"/>
    </location>
</feature>
<keyword evidence="6" id="KW-1185">Reference proteome</keyword>
<feature type="region of interest" description="Disordered" evidence="3">
    <location>
        <begin position="1"/>
        <end position="49"/>
    </location>
</feature>
<feature type="domain" description="RRM" evidence="4">
    <location>
        <begin position="48"/>
        <end position="125"/>
    </location>
</feature>
<feature type="region of interest" description="Disordered" evidence="3">
    <location>
        <begin position="459"/>
        <end position="685"/>
    </location>
</feature>
<feature type="compositionally biased region" description="Basic and acidic residues" evidence="3">
    <location>
        <begin position="479"/>
        <end position="505"/>
    </location>
</feature>
<accession>A0A392LXJ1</accession>
<dbReference type="PANTHER" id="PTHR34427:SF5">
    <property type="entry name" value="DUF4283 DOMAIN-CONTAINING PROTEIN"/>
    <property type="match status" value="1"/>
</dbReference>
<evidence type="ECO:0000256" key="3">
    <source>
        <dbReference type="SAM" id="MobiDB-lite"/>
    </source>
</evidence>
<comment type="caution">
    <text evidence="5">The sequence shown here is derived from an EMBL/GenBank/DDBJ whole genome shotgun (WGS) entry which is preliminary data.</text>
</comment>
<dbReference type="Proteomes" id="UP000265520">
    <property type="component" value="Unassembled WGS sequence"/>
</dbReference>